<organism evidence="14 16">
    <name type="scientific">Wallemia mellicola</name>
    <dbReference type="NCBI Taxonomy" id="1708541"/>
    <lineage>
        <taxon>Eukaryota</taxon>
        <taxon>Fungi</taxon>
        <taxon>Dikarya</taxon>
        <taxon>Basidiomycota</taxon>
        <taxon>Wallemiomycotina</taxon>
        <taxon>Wallemiomycetes</taxon>
        <taxon>Wallemiales</taxon>
        <taxon>Wallemiaceae</taxon>
        <taxon>Wallemia</taxon>
    </lineage>
</organism>
<dbReference type="InterPro" id="IPR036322">
    <property type="entry name" value="WD40_repeat_dom_sf"/>
</dbReference>
<dbReference type="SUPFAM" id="SSF46934">
    <property type="entry name" value="UBA-like"/>
    <property type="match status" value="1"/>
</dbReference>
<dbReference type="Pfam" id="PF00400">
    <property type="entry name" value="WD40"/>
    <property type="match status" value="6"/>
</dbReference>
<evidence type="ECO:0000256" key="3">
    <source>
        <dbReference type="ARBA" id="ARBA00022448"/>
    </source>
</evidence>
<evidence type="ECO:0000313" key="15">
    <source>
        <dbReference type="Proteomes" id="UP000307169"/>
    </source>
</evidence>
<dbReference type="InterPro" id="IPR037363">
    <property type="entry name" value="Sec13/Seh1_fam"/>
</dbReference>
<dbReference type="InterPro" id="IPR005176">
    <property type="entry name" value="PONY_dom"/>
</dbReference>
<dbReference type="GO" id="GO:0005198">
    <property type="term" value="F:structural molecule activity"/>
    <property type="evidence" value="ECO:0007669"/>
    <property type="project" value="InterPro"/>
</dbReference>
<proteinExistence type="inferred from homology"/>
<keyword evidence="8" id="KW-0811">Translocation</keyword>
<dbReference type="SUPFAM" id="SSF52402">
    <property type="entry name" value="Adenine nucleotide alpha hydrolases-like"/>
    <property type="match status" value="1"/>
</dbReference>
<dbReference type="PANTHER" id="PTHR11024:SF2">
    <property type="entry name" value="PROTEIN SEC13 HOMOLOG"/>
    <property type="match status" value="1"/>
</dbReference>
<dbReference type="InterPro" id="IPR042460">
    <property type="entry name" value="DCN1-like_PONY"/>
</dbReference>
<evidence type="ECO:0000256" key="2">
    <source>
        <dbReference type="ARBA" id="ARBA00010102"/>
    </source>
</evidence>
<sequence length="746" mass="82837">MSSATYQRQRILIEDFRQITNTNSDTAQRFLKVNGWRFDDALDEYFANPPIQVNKSNLNKVWNKYKAVDADDDNLMSVPDGLIQYGEDLGIDLTSENALALAQLCGATLQAENWPKESWTAGWSIVGGDSIDKQKQYMETTTEKLKEDGAYFTQVYSHTFELGKGQGARILTFEDAKAYWSILLAHHLGDDDGSAPSKSLVKEDGSPCEFTKKHLEIWFGFLEEQKVAVTKDTWLEFLNFIRSIDGHFSTFDEAAAWPSLIDDFVEHFRISLVTCSSFSTTTMSFTESAPPQSIETGHQDVIHDAQLDYYGKRLATASSDRTIKITDITDAPSSTYTNSNAVILQGHQGPVWQVAWAHPKYGSILASSSYDGKVFIWKQEGANWTRIKDHTLHTSSVNSISWAPHELGPTLACASSDGNVSVLTFHNDGTWDASMLAAHKLGVTSVSWAPASSNSNITAPGSANASALSHKLVTGGCDSLIKIWSLNSETKQWQCDDTLQTHTDWVRDVAWSPNVGLSKQYIASASQDKTVYVHTQQIANGEWSSTKIDYDFKDTVWRLSWSLSGNVLAVSAGDGKVTLWKENLEGVFELLTYVCDAILPLIASHDTMMNEAIHRRSIMLAWTLDPAAQTALEYYITTLAMPHDLVHIVNVDTKGTGNLELELKERINQLETQVAEGIQVISHTLSGETSSALVEFADKYSPDMVVLGRRNLGHWKRIASDEGFSLSSHLATHIESPVVIVKFYKD</sequence>
<accession>A0A4T0N5F0</accession>
<dbReference type="GO" id="GO:0090114">
    <property type="term" value="P:COPII-coated vesicle budding"/>
    <property type="evidence" value="ECO:0007669"/>
    <property type="project" value="TreeGrafter"/>
</dbReference>
<dbReference type="InterPro" id="IPR001680">
    <property type="entry name" value="WD40_rpt"/>
</dbReference>
<gene>
    <name evidence="14" type="ORF">E3Q01_02278</name>
    <name evidence="13" type="ORF">E3Q17_02224</name>
</gene>
<comment type="similarity">
    <text evidence="2">Belongs to the WD repeat SEC13 family.</text>
</comment>
<dbReference type="PROSITE" id="PS51229">
    <property type="entry name" value="DCUN1"/>
    <property type="match status" value="1"/>
</dbReference>
<dbReference type="PANTHER" id="PTHR11024">
    <property type="entry name" value="NUCLEAR PORE COMPLEX PROTEIN SEC13 / SEH1 FAMILY MEMBER"/>
    <property type="match status" value="1"/>
</dbReference>
<dbReference type="SUPFAM" id="SSF50978">
    <property type="entry name" value="WD40 repeat-like"/>
    <property type="match status" value="1"/>
</dbReference>
<feature type="domain" description="DCUN1" evidence="12">
    <location>
        <begin position="53"/>
        <end position="269"/>
    </location>
</feature>
<evidence type="ECO:0000256" key="6">
    <source>
        <dbReference type="ARBA" id="ARBA00022816"/>
    </source>
</evidence>
<comment type="caution">
    <text evidence="14">The sequence shown here is derived from an EMBL/GenBank/DDBJ whole genome shotgun (WGS) entry which is preliminary data.</text>
</comment>
<dbReference type="GO" id="GO:0031080">
    <property type="term" value="C:nuclear pore outer ring"/>
    <property type="evidence" value="ECO:0007669"/>
    <property type="project" value="TreeGrafter"/>
</dbReference>
<dbReference type="Gene3D" id="2.130.10.10">
    <property type="entry name" value="YVTN repeat-like/Quinoprotein amine dehydrogenase"/>
    <property type="match status" value="1"/>
</dbReference>
<evidence type="ECO:0000259" key="12">
    <source>
        <dbReference type="PROSITE" id="PS51229"/>
    </source>
</evidence>
<keyword evidence="5" id="KW-0677">Repeat</keyword>
<dbReference type="SMART" id="SM00320">
    <property type="entry name" value="WD40"/>
    <property type="match status" value="6"/>
</dbReference>
<dbReference type="GO" id="GO:0032527">
    <property type="term" value="P:protein exit from endoplasmic reticulum"/>
    <property type="evidence" value="ECO:0007669"/>
    <property type="project" value="TreeGrafter"/>
</dbReference>
<evidence type="ECO:0000256" key="7">
    <source>
        <dbReference type="ARBA" id="ARBA00022927"/>
    </source>
</evidence>
<dbReference type="Proteomes" id="UP000307169">
    <property type="component" value="Unassembled WGS sequence"/>
</dbReference>
<evidence type="ECO:0000256" key="5">
    <source>
        <dbReference type="ARBA" id="ARBA00022737"/>
    </source>
</evidence>
<feature type="repeat" description="WD" evidence="11">
    <location>
        <begin position="344"/>
        <end position="378"/>
    </location>
</feature>
<evidence type="ECO:0000256" key="9">
    <source>
        <dbReference type="ARBA" id="ARBA00023132"/>
    </source>
</evidence>
<keyword evidence="3" id="KW-0813">Transport</keyword>
<dbReference type="InterPro" id="IPR015943">
    <property type="entry name" value="WD40/YVTN_repeat-like_dom_sf"/>
</dbReference>
<dbReference type="CDD" id="cd23659">
    <property type="entry name" value="USP_At3g01520-like"/>
    <property type="match status" value="1"/>
</dbReference>
<dbReference type="PROSITE" id="PS50294">
    <property type="entry name" value="WD_REPEATS_REGION"/>
    <property type="match status" value="1"/>
</dbReference>
<dbReference type="Gene3D" id="1.10.8.10">
    <property type="entry name" value="DNA helicase RuvA subunit, C-terminal domain"/>
    <property type="match status" value="1"/>
</dbReference>
<name>A0A4T0N5F0_9BASI</name>
<dbReference type="InterPro" id="IPR006016">
    <property type="entry name" value="UspA"/>
</dbReference>
<evidence type="ECO:0000313" key="14">
    <source>
        <dbReference type="EMBL" id="TIC65208.1"/>
    </source>
</evidence>
<protein>
    <submittedName>
        <fullName evidence="14">WD40 repeat-like protein</fullName>
    </submittedName>
</protein>
<evidence type="ECO:0000313" key="13">
    <source>
        <dbReference type="EMBL" id="TIC00454.1"/>
    </source>
</evidence>
<dbReference type="GO" id="GO:0051028">
    <property type="term" value="P:mRNA transport"/>
    <property type="evidence" value="ECO:0007669"/>
    <property type="project" value="UniProtKB-KW"/>
</dbReference>
<keyword evidence="10" id="KW-0539">Nucleus</keyword>
<dbReference type="Gene3D" id="1.10.238.200">
    <property type="entry name" value="Cullin, PONY binding domain"/>
    <property type="match status" value="1"/>
</dbReference>
<dbReference type="Gene3D" id="1.10.238.10">
    <property type="entry name" value="EF-hand"/>
    <property type="match status" value="1"/>
</dbReference>
<evidence type="ECO:0000256" key="11">
    <source>
        <dbReference type="PROSITE-ProRule" id="PRU00221"/>
    </source>
</evidence>
<evidence type="ECO:0000256" key="8">
    <source>
        <dbReference type="ARBA" id="ARBA00023010"/>
    </source>
</evidence>
<dbReference type="AlphaFoldDB" id="A0A4T0N5F0"/>
<dbReference type="EMBL" id="SPRX01000025">
    <property type="protein sequence ID" value="TIC65208.1"/>
    <property type="molecule type" value="Genomic_DNA"/>
</dbReference>
<keyword evidence="9" id="KW-0906">Nuclear pore complex</keyword>
<dbReference type="InterPro" id="IPR014729">
    <property type="entry name" value="Rossmann-like_a/b/a_fold"/>
</dbReference>
<keyword evidence="7" id="KW-0653">Protein transport</keyword>
<evidence type="ECO:0000313" key="16">
    <source>
        <dbReference type="Proteomes" id="UP000310708"/>
    </source>
</evidence>
<evidence type="ECO:0000256" key="1">
    <source>
        <dbReference type="ARBA" id="ARBA00004567"/>
    </source>
</evidence>
<keyword evidence="6" id="KW-0509">mRNA transport</keyword>
<dbReference type="PROSITE" id="PS50082">
    <property type="entry name" value="WD_REPEATS_2"/>
    <property type="match status" value="1"/>
</dbReference>
<evidence type="ECO:0000256" key="4">
    <source>
        <dbReference type="ARBA" id="ARBA00022574"/>
    </source>
</evidence>
<dbReference type="Pfam" id="PF00582">
    <property type="entry name" value="Usp"/>
    <property type="match status" value="1"/>
</dbReference>
<evidence type="ECO:0000256" key="10">
    <source>
        <dbReference type="ARBA" id="ARBA00023242"/>
    </source>
</evidence>
<dbReference type="Proteomes" id="UP000310708">
    <property type="component" value="Unassembled WGS sequence"/>
</dbReference>
<dbReference type="EMBL" id="SPRH01000023">
    <property type="protein sequence ID" value="TIC00454.1"/>
    <property type="molecule type" value="Genomic_DNA"/>
</dbReference>
<keyword evidence="4 11" id="KW-0853">WD repeat</keyword>
<dbReference type="Gene3D" id="3.40.50.620">
    <property type="entry name" value="HUPs"/>
    <property type="match status" value="1"/>
</dbReference>
<dbReference type="InterPro" id="IPR009060">
    <property type="entry name" value="UBA-like_sf"/>
</dbReference>
<comment type="subcellular location">
    <subcellularLocation>
        <location evidence="1">Nucleus</location>
        <location evidence="1">Nuclear pore complex</location>
    </subcellularLocation>
</comment>
<dbReference type="Pfam" id="PF03556">
    <property type="entry name" value="Cullin_binding"/>
    <property type="match status" value="1"/>
</dbReference>
<reference evidence="15 16" key="1">
    <citation type="submission" date="2019-03" db="EMBL/GenBank/DDBJ databases">
        <title>Sequencing 25 genomes of Wallemia mellicola.</title>
        <authorList>
            <person name="Gostincar C."/>
        </authorList>
    </citation>
    <scope>NUCLEOTIDE SEQUENCE [LARGE SCALE GENOMIC DNA]</scope>
    <source>
        <strain evidence="13 15">EXF-1262</strain>
        <strain evidence="14 16">EXF-757</strain>
    </source>
</reference>
<dbReference type="FunFam" id="2.130.10.10:FF:000017">
    <property type="entry name" value="SEC13 homolog (S. cerevisiae)"/>
    <property type="match status" value="1"/>
</dbReference>
<dbReference type="Pfam" id="PF14555">
    <property type="entry name" value="UBA_4"/>
    <property type="match status" value="1"/>
</dbReference>
<dbReference type="GO" id="GO:0032008">
    <property type="term" value="P:positive regulation of TOR signaling"/>
    <property type="evidence" value="ECO:0007669"/>
    <property type="project" value="TreeGrafter"/>
</dbReference>
<dbReference type="GO" id="GO:0030127">
    <property type="term" value="C:COPII vesicle coat"/>
    <property type="evidence" value="ECO:0007669"/>
    <property type="project" value="TreeGrafter"/>
</dbReference>
<dbReference type="GO" id="GO:0006606">
    <property type="term" value="P:protein import into nucleus"/>
    <property type="evidence" value="ECO:0007669"/>
    <property type="project" value="TreeGrafter"/>
</dbReference>